<dbReference type="Proteomes" id="UP000000343">
    <property type="component" value="Plasmid pACIX905"/>
</dbReference>
<sequence length="728" mass="80914">MPDNAWGRKETLVFPPHVPIYSYFALGLALLLTLLFGWEHLRFGTTPLEKAYSGAYLRSSAGALFKAHGNYQLVYLGGPKVQPRRALPVDFEDGETVFPDGHRLPVQLSALPLSQGYRGFYTGKPETFTDVAMSRWLRGAIFEGDTFIGSYAVSLGWAALSLVALLALSIPAEMKRFRQMKYGRLLRGPVLMKPEEFVRKQKGDGIGFNSVDMEEKIRIPARKEAQHFLMMGDTGVGKTQLITQLLMQVAERGDSAVVYDPATEYVQKFFDAERGDIILNPLDARCPYWGPAQEIESNAEADAVASSLYQPTGEGKDEFFHQTPAQIFAHLLKYGPTPHQLADWLASDDELLAKVEGTEMAFYIDRNAGPQRAGVLSSLGIVAKSFRLLPTKKEANGEWNARSWSKTRKGWVFITSRPTERNTLRPLHSLWIDLLVMRLMNEPAPNQRKVWFVIDELASLQRLPQLHTALTEARKSKNPMVLGFQGRAQLQAIYGDKLAEVMVSQPATKLFMKTAEPNAAQWISKAIGYVEIERVKETKHDGAKQGRNYSLDRQIEPLVMESQIAGLDDLHAYLKHGNNVAQFNFNYISLPKVSPGFVSRTGAEGELSFDPDTLKPRPPKPGAASKHAAAAEAPATPTAGFEEPPEEAETVVTEAAETVAPAPGGEVGTEATEHRKSRKSRKKTEQKEAQPEPELEAEILQEECLSRELDPPKAGPEKPSNQHHFIQM</sequence>
<feature type="transmembrane region" description="Helical" evidence="7">
    <location>
        <begin position="20"/>
        <end position="38"/>
    </location>
</feature>
<keyword evidence="4 7" id="KW-1133">Transmembrane helix</keyword>
<keyword evidence="5 7" id="KW-0472">Membrane</keyword>
<dbReference type="RefSeq" id="WP_013573273.1">
    <property type="nucleotide sequence ID" value="NC_015060.1"/>
</dbReference>
<feature type="compositionally biased region" description="Low complexity" evidence="6">
    <location>
        <begin position="650"/>
        <end position="664"/>
    </location>
</feature>
<feature type="compositionally biased region" description="Low complexity" evidence="6">
    <location>
        <begin position="628"/>
        <end position="642"/>
    </location>
</feature>
<accession>E8X7X0</accession>
<reference evidence="10" key="1">
    <citation type="submission" date="2011-01" db="EMBL/GenBank/DDBJ databases">
        <title>Complete sequence of plasmid5 of Acidobacterium sp. MP5ACTX9.</title>
        <authorList>
            <consortium name="US DOE Joint Genome Institute"/>
            <person name="Lucas S."/>
            <person name="Copeland A."/>
            <person name="Lapidus A."/>
            <person name="Cheng J.-F."/>
            <person name="Goodwin L."/>
            <person name="Pitluck S."/>
            <person name="Teshima H."/>
            <person name="Detter J.C."/>
            <person name="Han C."/>
            <person name="Tapia R."/>
            <person name="Land M."/>
            <person name="Hauser L."/>
            <person name="Kyrpides N."/>
            <person name="Ivanova N."/>
            <person name="Ovchinnikova G."/>
            <person name="Pagani I."/>
            <person name="Rawat S.R."/>
            <person name="Mannisto M."/>
            <person name="Haggblom M.M."/>
            <person name="Woyke T."/>
        </authorList>
    </citation>
    <scope>NUCLEOTIDE SEQUENCE [LARGE SCALE GENOMIC DNA]</scope>
    <source>
        <strain evidence="10">MP5ACTX9</strain>
        <plasmid evidence="10">Plasmid pACIX905</plasmid>
    </source>
</reference>
<feature type="region of interest" description="Disordered" evidence="6">
    <location>
        <begin position="604"/>
        <end position="728"/>
    </location>
</feature>
<name>E8X7X0_GRATM</name>
<evidence type="ECO:0000259" key="8">
    <source>
        <dbReference type="Pfam" id="PF10412"/>
    </source>
</evidence>
<dbReference type="PANTHER" id="PTHR37937:SF1">
    <property type="entry name" value="CONJUGATIVE TRANSFER: DNA TRANSPORT"/>
    <property type="match status" value="1"/>
</dbReference>
<geneLocation type="plasmid" evidence="9 10">
    <name>pACIX905</name>
</geneLocation>
<dbReference type="KEGG" id="acm:AciX9_4624"/>
<organism evidence="10">
    <name type="scientific">Granulicella tundricola (strain ATCC BAA-1859 / DSM 23138 / MP5ACTX9)</name>
    <dbReference type="NCBI Taxonomy" id="1198114"/>
    <lineage>
        <taxon>Bacteria</taxon>
        <taxon>Pseudomonadati</taxon>
        <taxon>Acidobacteriota</taxon>
        <taxon>Terriglobia</taxon>
        <taxon>Terriglobales</taxon>
        <taxon>Acidobacteriaceae</taxon>
        <taxon>Granulicella</taxon>
    </lineage>
</organism>
<proteinExistence type="predicted"/>
<keyword evidence="2" id="KW-1003">Cell membrane</keyword>
<dbReference type="Gene3D" id="3.40.50.300">
    <property type="entry name" value="P-loop containing nucleotide triphosphate hydrolases"/>
    <property type="match status" value="2"/>
</dbReference>
<dbReference type="AlphaFoldDB" id="E8X7X0"/>
<feature type="domain" description="Type IV secretion system coupling protein TraD DNA-binding" evidence="8">
    <location>
        <begin position="216"/>
        <end position="580"/>
    </location>
</feature>
<dbReference type="PANTHER" id="PTHR37937">
    <property type="entry name" value="CONJUGATIVE TRANSFER: DNA TRANSPORT"/>
    <property type="match status" value="1"/>
</dbReference>
<evidence type="ECO:0000256" key="7">
    <source>
        <dbReference type="SAM" id="Phobius"/>
    </source>
</evidence>
<dbReference type="InterPro" id="IPR027417">
    <property type="entry name" value="P-loop_NTPase"/>
</dbReference>
<dbReference type="OrthoDB" id="102453at2"/>
<gene>
    <name evidence="9" type="ordered locus">AciX9_4624</name>
</gene>
<keyword evidence="9" id="KW-0614">Plasmid</keyword>
<dbReference type="InterPro" id="IPR019476">
    <property type="entry name" value="T4SS_TraD_DNA-bd"/>
</dbReference>
<dbReference type="EMBL" id="CP002485">
    <property type="protein sequence ID" value="ADW71554.1"/>
    <property type="molecule type" value="Genomic_DNA"/>
</dbReference>
<evidence type="ECO:0000313" key="10">
    <source>
        <dbReference type="Proteomes" id="UP000000343"/>
    </source>
</evidence>
<evidence type="ECO:0000256" key="6">
    <source>
        <dbReference type="SAM" id="MobiDB-lite"/>
    </source>
</evidence>
<keyword evidence="3 7" id="KW-0812">Transmembrane</keyword>
<evidence type="ECO:0000256" key="3">
    <source>
        <dbReference type="ARBA" id="ARBA00022692"/>
    </source>
</evidence>
<evidence type="ECO:0000256" key="4">
    <source>
        <dbReference type="ARBA" id="ARBA00022989"/>
    </source>
</evidence>
<dbReference type="CDD" id="cd01127">
    <property type="entry name" value="TrwB_TraG_TraD_VirD4"/>
    <property type="match status" value="1"/>
</dbReference>
<evidence type="ECO:0000256" key="1">
    <source>
        <dbReference type="ARBA" id="ARBA00004651"/>
    </source>
</evidence>
<dbReference type="Pfam" id="PF10412">
    <property type="entry name" value="TrwB_AAD_bind"/>
    <property type="match status" value="1"/>
</dbReference>
<keyword evidence="10" id="KW-1185">Reference proteome</keyword>
<evidence type="ECO:0000256" key="2">
    <source>
        <dbReference type="ARBA" id="ARBA00022475"/>
    </source>
</evidence>
<feature type="transmembrane region" description="Helical" evidence="7">
    <location>
        <begin position="148"/>
        <end position="170"/>
    </location>
</feature>
<dbReference type="GO" id="GO:0005886">
    <property type="term" value="C:plasma membrane"/>
    <property type="evidence" value="ECO:0007669"/>
    <property type="project" value="UniProtKB-SubCell"/>
</dbReference>
<comment type="subcellular location">
    <subcellularLocation>
        <location evidence="1">Cell membrane</location>
        <topology evidence="1">Multi-pass membrane protein</topology>
    </subcellularLocation>
</comment>
<evidence type="ECO:0000256" key="5">
    <source>
        <dbReference type="ARBA" id="ARBA00023136"/>
    </source>
</evidence>
<dbReference type="HOGENOM" id="CLU_405395_0_0_0"/>
<feature type="compositionally biased region" description="Acidic residues" evidence="6">
    <location>
        <begin position="691"/>
        <end position="701"/>
    </location>
</feature>
<dbReference type="InterPro" id="IPR051539">
    <property type="entry name" value="T4SS-coupling_protein"/>
</dbReference>
<dbReference type="SUPFAM" id="SSF52540">
    <property type="entry name" value="P-loop containing nucleoside triphosphate hydrolases"/>
    <property type="match status" value="1"/>
</dbReference>
<evidence type="ECO:0000313" key="9">
    <source>
        <dbReference type="EMBL" id="ADW71554.1"/>
    </source>
</evidence>
<protein>
    <submittedName>
        <fullName evidence="9">Sigma 54 interacting domain protein</fullName>
    </submittedName>
</protein>